<gene>
    <name evidence="2" type="ORF">LO744_12835</name>
</gene>
<evidence type="ECO:0000256" key="1">
    <source>
        <dbReference type="SAM" id="Phobius"/>
    </source>
</evidence>
<keyword evidence="1" id="KW-0812">Transmembrane</keyword>
<reference evidence="2" key="1">
    <citation type="submission" date="2021-11" db="EMBL/GenBank/DDBJ databases">
        <title>Description of novel Chryseobacterium species.</title>
        <authorList>
            <person name="Saticioglu I.B."/>
            <person name="Ay H."/>
            <person name="Altun S."/>
            <person name="Duman M."/>
        </authorList>
    </citation>
    <scope>NUCLEOTIDE SEQUENCE</scope>
    <source>
        <strain evidence="2">C-17</strain>
    </source>
</reference>
<dbReference type="EMBL" id="JAJNAY010000001">
    <property type="protein sequence ID" value="MCD1117745.1"/>
    <property type="molecule type" value="Genomic_DNA"/>
</dbReference>
<feature type="transmembrane region" description="Helical" evidence="1">
    <location>
        <begin position="95"/>
        <end position="114"/>
    </location>
</feature>
<keyword evidence="3" id="KW-1185">Reference proteome</keyword>
<proteinExistence type="predicted"/>
<accession>A0A9Q3V6K3</accession>
<protein>
    <submittedName>
        <fullName evidence="2">DUF1294 domain-containing protein</fullName>
    </submittedName>
</protein>
<keyword evidence="1" id="KW-0472">Membrane</keyword>
<feature type="transmembrane region" description="Helical" evidence="1">
    <location>
        <begin position="62"/>
        <end position="83"/>
    </location>
</feature>
<name>A0A9Q3V6K3_9FLAO</name>
<comment type="caution">
    <text evidence="2">The sequence shown here is derived from an EMBL/GenBank/DDBJ whole genome shotgun (WGS) entry which is preliminary data.</text>
</comment>
<evidence type="ECO:0000313" key="3">
    <source>
        <dbReference type="Proteomes" id="UP001108025"/>
    </source>
</evidence>
<dbReference type="Proteomes" id="UP001108025">
    <property type="component" value="Unassembled WGS sequence"/>
</dbReference>
<dbReference type="InterPro" id="IPR010718">
    <property type="entry name" value="DUF1294"/>
</dbReference>
<keyword evidence="1" id="KW-1133">Transmembrane helix</keyword>
<dbReference type="Pfam" id="PF06961">
    <property type="entry name" value="DUF1294"/>
    <property type="match status" value="1"/>
</dbReference>
<feature type="transmembrane region" description="Helical" evidence="1">
    <location>
        <begin position="32"/>
        <end position="50"/>
    </location>
</feature>
<organism evidence="2 3">
    <name type="scientific">Chryseobacterium turcicum</name>
    <dbReference type="NCBI Taxonomy" id="2898076"/>
    <lineage>
        <taxon>Bacteria</taxon>
        <taxon>Pseudomonadati</taxon>
        <taxon>Bacteroidota</taxon>
        <taxon>Flavobacteriia</taxon>
        <taxon>Flavobacteriales</taxon>
        <taxon>Weeksellaceae</taxon>
        <taxon>Chryseobacterium group</taxon>
        <taxon>Chryseobacterium</taxon>
    </lineage>
</organism>
<dbReference type="RefSeq" id="WP_230669813.1">
    <property type="nucleotide sequence ID" value="NZ_JAJNAY010000001.1"/>
</dbReference>
<evidence type="ECO:0000313" key="2">
    <source>
        <dbReference type="EMBL" id="MCD1117745.1"/>
    </source>
</evidence>
<sequence length="118" mass="13549">MSIAKIEKPLQSLGNGSSCANSCIFNEHYKPMIFYILTAINLLTFFLFFADKRKAVKHRRRISENTLLMLSFFGGSVGAVIGMLIFRHKISKKTFLIKFFGVLALQTILMVIFYQKFK</sequence>
<dbReference type="AlphaFoldDB" id="A0A9Q3V6K3"/>